<dbReference type="PaxDb" id="4081-Solyc03g005070.1.1"/>
<keyword evidence="2" id="KW-1185">Reference proteome</keyword>
<evidence type="ECO:0000313" key="2">
    <source>
        <dbReference type="Proteomes" id="UP000004994"/>
    </source>
</evidence>
<proteinExistence type="predicted"/>
<reference evidence="1" key="2">
    <citation type="submission" date="2019-01" db="UniProtKB">
        <authorList>
            <consortium name="EnsemblPlants"/>
        </authorList>
    </citation>
    <scope>IDENTIFICATION</scope>
    <source>
        <strain evidence="1">cv. Heinz 1706</strain>
    </source>
</reference>
<reference evidence="1" key="1">
    <citation type="journal article" date="2012" name="Nature">
        <title>The tomato genome sequence provides insights into fleshy fruit evolution.</title>
        <authorList>
            <consortium name="Tomato Genome Consortium"/>
        </authorList>
    </citation>
    <scope>NUCLEOTIDE SEQUENCE [LARGE SCALE GENOMIC DNA]</scope>
    <source>
        <strain evidence="1">cv. Heinz 1706</strain>
    </source>
</reference>
<dbReference type="Proteomes" id="UP000004994">
    <property type="component" value="Chromosome 3"/>
</dbReference>
<sequence length="51" mass="5919">MTRSNFNVQPVTQLKHETLFQRGAAFLENEVFKCLIYTPVMVAVSVTNRCW</sequence>
<dbReference type="AlphaFoldDB" id="A0A3Q7G0S3"/>
<evidence type="ECO:0000313" key="1">
    <source>
        <dbReference type="EnsemblPlants" id="Solyc03g005070.1.1.1"/>
    </source>
</evidence>
<accession>A0A3Q7G0S3</accession>
<organism evidence="1">
    <name type="scientific">Solanum lycopersicum</name>
    <name type="common">Tomato</name>
    <name type="synonym">Lycopersicon esculentum</name>
    <dbReference type="NCBI Taxonomy" id="4081"/>
    <lineage>
        <taxon>Eukaryota</taxon>
        <taxon>Viridiplantae</taxon>
        <taxon>Streptophyta</taxon>
        <taxon>Embryophyta</taxon>
        <taxon>Tracheophyta</taxon>
        <taxon>Spermatophyta</taxon>
        <taxon>Magnoliopsida</taxon>
        <taxon>eudicotyledons</taxon>
        <taxon>Gunneridae</taxon>
        <taxon>Pentapetalae</taxon>
        <taxon>asterids</taxon>
        <taxon>lamiids</taxon>
        <taxon>Solanales</taxon>
        <taxon>Solanaceae</taxon>
        <taxon>Solanoideae</taxon>
        <taxon>Solaneae</taxon>
        <taxon>Solanum</taxon>
        <taxon>Solanum subgen. Lycopersicon</taxon>
    </lineage>
</organism>
<dbReference type="Gramene" id="Solyc03g005070.1.1">
    <property type="protein sequence ID" value="Solyc03g005070.1.1.1"/>
    <property type="gene ID" value="Solyc03g005070.1"/>
</dbReference>
<dbReference type="EnsemblPlants" id="Solyc03g005070.1.1">
    <property type="protein sequence ID" value="Solyc03g005070.1.1.1"/>
    <property type="gene ID" value="Solyc03g005070.1"/>
</dbReference>
<protein>
    <submittedName>
        <fullName evidence="1">Uncharacterized protein</fullName>
    </submittedName>
</protein>
<name>A0A3Q7G0S3_SOLLC</name>
<dbReference type="InParanoid" id="A0A3Q7G0S3"/>